<dbReference type="Gene3D" id="3.40.50.10140">
    <property type="entry name" value="Toll/interleukin-1 receptor homology (TIR) domain"/>
    <property type="match status" value="1"/>
</dbReference>
<dbReference type="SMART" id="SM00255">
    <property type="entry name" value="TIR"/>
    <property type="match status" value="1"/>
</dbReference>
<evidence type="ECO:0000256" key="1">
    <source>
        <dbReference type="ARBA" id="ARBA00004479"/>
    </source>
</evidence>
<dbReference type="InterPro" id="IPR000157">
    <property type="entry name" value="TIR_dom"/>
</dbReference>
<keyword evidence="8 11" id="KW-0472">Membrane</keyword>
<dbReference type="FunFam" id="3.80.10.10:FF:001164">
    <property type="entry name" value="GH01279p"/>
    <property type="match status" value="2"/>
</dbReference>
<evidence type="ECO:0000313" key="15">
    <source>
        <dbReference type="RefSeq" id="XP_018013458.1"/>
    </source>
</evidence>
<evidence type="ECO:0000256" key="3">
    <source>
        <dbReference type="ARBA" id="ARBA00022614"/>
    </source>
</evidence>
<feature type="chain" id="PRO_5034510831" evidence="12">
    <location>
        <begin position="26"/>
        <end position="1001"/>
    </location>
</feature>
<dbReference type="Proteomes" id="UP000694843">
    <property type="component" value="Unplaced"/>
</dbReference>
<reference evidence="15" key="1">
    <citation type="submission" date="2025-08" db="UniProtKB">
        <authorList>
            <consortium name="RefSeq"/>
        </authorList>
    </citation>
    <scope>IDENTIFICATION</scope>
    <source>
        <tissue evidence="15">Whole organism</tissue>
    </source>
</reference>
<proteinExistence type="inferred from homology"/>
<feature type="domain" description="TIR" evidence="13">
    <location>
        <begin position="832"/>
        <end position="968"/>
    </location>
</feature>
<evidence type="ECO:0000256" key="4">
    <source>
        <dbReference type="ARBA" id="ARBA00022692"/>
    </source>
</evidence>
<dbReference type="InterPro" id="IPR032675">
    <property type="entry name" value="LRR_dom_sf"/>
</dbReference>
<dbReference type="SUPFAM" id="SSF52200">
    <property type="entry name" value="Toll/Interleukin receptor TIR domain"/>
    <property type="match status" value="1"/>
</dbReference>
<feature type="compositionally biased region" description="Basic and acidic residues" evidence="10">
    <location>
        <begin position="980"/>
        <end position="1001"/>
    </location>
</feature>
<dbReference type="SMART" id="SM00365">
    <property type="entry name" value="LRR_SD22"/>
    <property type="match status" value="5"/>
</dbReference>
<evidence type="ECO:0000313" key="14">
    <source>
        <dbReference type="Proteomes" id="UP000694843"/>
    </source>
</evidence>
<dbReference type="InterPro" id="IPR035897">
    <property type="entry name" value="Toll_tir_struct_dom_sf"/>
</dbReference>
<dbReference type="CTD" id="109651"/>
<evidence type="ECO:0000256" key="10">
    <source>
        <dbReference type="SAM" id="MobiDB-lite"/>
    </source>
</evidence>
<dbReference type="OrthoDB" id="1421090at2759"/>
<dbReference type="KEGG" id="hazt:108670495"/>
<evidence type="ECO:0000256" key="12">
    <source>
        <dbReference type="SAM" id="SignalP"/>
    </source>
</evidence>
<evidence type="ECO:0000256" key="11">
    <source>
        <dbReference type="SAM" id="Phobius"/>
    </source>
</evidence>
<dbReference type="SMART" id="SM00364">
    <property type="entry name" value="LRR_BAC"/>
    <property type="match status" value="4"/>
</dbReference>
<keyword evidence="6" id="KW-0677">Repeat</keyword>
<evidence type="ECO:0000256" key="9">
    <source>
        <dbReference type="ARBA" id="ARBA00023170"/>
    </source>
</evidence>
<sequence length="1001" mass="112864">MLRAAGQRCVPIAALVAVLCGGIAAASVRCGSCESDSTSLTCPNSFNMQYSLSFYPFDDNLNQALQLTCDYMSPVLNLTWMEKCSFPNVVHVKIELCPLFKEPLAKVLEKVGVVPQNVLHLVWETSHTLEDGVQSWHLSGLGNLTSLQLQHNEFTSLPEGFLKHTPKLQKIYINGNLLSELPSDILSYTPEVKILDLGNNMVSSLRENLLENVKSLEVLNLWKNSFTSIPPRLFSKNSVLNTIVLSSNKLSEIDPNLFANMKMLHTLDIQINELLTLPAGAFKGCANLTTVSLQFNKISSLPGDLFKGTAVTVLNLGYNSLSNLTTTLNDLPTIENVTLYKNALVSLDANMFKGSANIVRLDLQANSIQNISEGIFDHLTKLKVLLLNSNYLKELPPGLLRNCISLLRVFMQKNDLALIPVDTFPNRASIVKLDLSDNKLAFNDEDFVTPLNPLTNIEELFLSNNLMRNIFYDALTIFTRLRVLDLRNNSLTVLSDRDINFISQNVTLLLQDNQIVNISTDFLGIETEGKYISLSLAGNPLNCDCQMETFLKNAQLIPHFAVNNVDGFNLIVTDADLTTCSQPRKLQGIPISKVDASKVVCEFSCSLECSCNIRRHDSFILMDCSDRGMSVSPTFTERFHKLRKNFKLSLDLSNNLFENVSFLSELEFGRLENLDLSNNSLQVINGTDLPPTLRFIDLSFNNFSMLSQDFVDFLNHTTIAVHLSGNPWSCDCDLRSLHEFLRNNYEQVVDRQQVVCSHNGMPVEELLTEVLCPFLYRAKTISAIAIGTLILIVAAILVTAAWFRNKEMMKVWLYSHNMCLWAVTEQEIDADKKYDAFISYSYKDEKFVNETLVPGLESGDPKYRVCLHYRDWIPGEYIQEQILTSVKASRRTIVVLSKNFIESVWGQLEFKAAHSQALKDKTNRIIVVVYGDVPPSEELEGELKLYVSTNTYLKWGDPKFWERLRYAMPHAKYQRPRKKSQVDKLELVKPAHESATKTLDD</sequence>
<accession>A0A8B7NIJ3</accession>
<dbReference type="Gene3D" id="3.80.10.10">
    <property type="entry name" value="Ribonuclease Inhibitor"/>
    <property type="match status" value="4"/>
</dbReference>
<dbReference type="PANTHER" id="PTHR24366:SF96">
    <property type="entry name" value="LEUCINE RICH REPEAT CONTAINING 53"/>
    <property type="match status" value="1"/>
</dbReference>
<name>A0A8B7NIJ3_HYAAZ</name>
<dbReference type="InterPro" id="IPR003591">
    <property type="entry name" value="Leu-rich_rpt_typical-subtyp"/>
</dbReference>
<organism evidence="14 15">
    <name type="scientific">Hyalella azteca</name>
    <name type="common">Amphipod</name>
    <dbReference type="NCBI Taxonomy" id="294128"/>
    <lineage>
        <taxon>Eukaryota</taxon>
        <taxon>Metazoa</taxon>
        <taxon>Ecdysozoa</taxon>
        <taxon>Arthropoda</taxon>
        <taxon>Crustacea</taxon>
        <taxon>Multicrustacea</taxon>
        <taxon>Malacostraca</taxon>
        <taxon>Eumalacostraca</taxon>
        <taxon>Peracarida</taxon>
        <taxon>Amphipoda</taxon>
        <taxon>Senticaudata</taxon>
        <taxon>Talitrida</taxon>
        <taxon>Talitroidea</taxon>
        <taxon>Hyalellidae</taxon>
        <taxon>Hyalella</taxon>
    </lineage>
</organism>
<gene>
    <name evidence="15" type="primary">LOC108670495</name>
</gene>
<keyword evidence="7 11" id="KW-1133">Transmembrane helix</keyword>
<dbReference type="InterPro" id="IPR000483">
    <property type="entry name" value="Cys-rich_flank_reg_C"/>
</dbReference>
<dbReference type="RefSeq" id="XP_018013458.1">
    <property type="nucleotide sequence ID" value="XM_018157969.2"/>
</dbReference>
<evidence type="ECO:0000256" key="6">
    <source>
        <dbReference type="ARBA" id="ARBA00022737"/>
    </source>
</evidence>
<dbReference type="GO" id="GO:0007165">
    <property type="term" value="P:signal transduction"/>
    <property type="evidence" value="ECO:0007669"/>
    <property type="project" value="InterPro"/>
</dbReference>
<feature type="region of interest" description="Disordered" evidence="10">
    <location>
        <begin position="975"/>
        <end position="1001"/>
    </location>
</feature>
<evidence type="ECO:0000256" key="8">
    <source>
        <dbReference type="ARBA" id="ARBA00023136"/>
    </source>
</evidence>
<dbReference type="GeneID" id="108670495"/>
<keyword evidence="9" id="KW-0675">Receptor</keyword>
<comment type="subcellular location">
    <subcellularLocation>
        <location evidence="1">Membrane</location>
        <topology evidence="1">Single-pass type I membrane protein</topology>
    </subcellularLocation>
</comment>
<evidence type="ECO:0000259" key="13">
    <source>
        <dbReference type="PROSITE" id="PS50104"/>
    </source>
</evidence>
<dbReference type="AlphaFoldDB" id="A0A8B7NIJ3"/>
<evidence type="ECO:0000256" key="5">
    <source>
        <dbReference type="ARBA" id="ARBA00022729"/>
    </source>
</evidence>
<protein>
    <submittedName>
        <fullName evidence="15">Protein toll-like</fullName>
    </submittedName>
</protein>
<dbReference type="Pfam" id="PF13855">
    <property type="entry name" value="LRR_8"/>
    <property type="match status" value="3"/>
</dbReference>
<keyword evidence="5 12" id="KW-0732">Signal</keyword>
<dbReference type="OMA" id="NNVTEMH"/>
<dbReference type="GO" id="GO:0016020">
    <property type="term" value="C:membrane"/>
    <property type="evidence" value="ECO:0007669"/>
    <property type="project" value="UniProtKB-SubCell"/>
</dbReference>
<evidence type="ECO:0000256" key="2">
    <source>
        <dbReference type="ARBA" id="ARBA00009634"/>
    </source>
</evidence>
<dbReference type="FunFam" id="3.40.50.10140:FF:000026">
    <property type="entry name" value="Toll-like receptor 2"/>
    <property type="match status" value="1"/>
</dbReference>
<dbReference type="InterPro" id="IPR001611">
    <property type="entry name" value="Leu-rich_rpt"/>
</dbReference>
<dbReference type="PROSITE" id="PS50104">
    <property type="entry name" value="TIR"/>
    <property type="match status" value="1"/>
</dbReference>
<dbReference type="PRINTS" id="PR01537">
    <property type="entry name" value="INTRLKN1R1F"/>
</dbReference>
<feature type="transmembrane region" description="Helical" evidence="11">
    <location>
        <begin position="781"/>
        <end position="803"/>
    </location>
</feature>
<keyword evidence="14" id="KW-1185">Reference proteome</keyword>
<keyword evidence="4 11" id="KW-0812">Transmembrane</keyword>
<dbReference type="PROSITE" id="PS51450">
    <property type="entry name" value="LRR"/>
    <property type="match status" value="1"/>
</dbReference>
<feature type="signal peptide" evidence="12">
    <location>
        <begin position="1"/>
        <end position="25"/>
    </location>
</feature>
<dbReference type="SUPFAM" id="SSF52058">
    <property type="entry name" value="L domain-like"/>
    <property type="match status" value="3"/>
</dbReference>
<keyword evidence="3" id="KW-0433">Leucine-rich repeat</keyword>
<dbReference type="Pfam" id="PF01582">
    <property type="entry name" value="TIR"/>
    <property type="match status" value="1"/>
</dbReference>
<dbReference type="PANTHER" id="PTHR24366">
    <property type="entry name" value="IG(IMMUNOGLOBULIN) AND LRR(LEUCINE RICH REPEAT) DOMAINS"/>
    <property type="match status" value="1"/>
</dbReference>
<dbReference type="SMART" id="SM00082">
    <property type="entry name" value="LRRCT"/>
    <property type="match status" value="2"/>
</dbReference>
<evidence type="ECO:0000256" key="7">
    <source>
        <dbReference type="ARBA" id="ARBA00022989"/>
    </source>
</evidence>
<dbReference type="SMART" id="SM00369">
    <property type="entry name" value="LRR_TYP"/>
    <property type="match status" value="13"/>
</dbReference>
<comment type="similarity">
    <text evidence="2">Belongs to the Toll-like receptor family.</text>
</comment>